<evidence type="ECO:0000256" key="1">
    <source>
        <dbReference type="SAM" id="SignalP"/>
    </source>
</evidence>
<dbReference type="SUPFAM" id="SSF52743">
    <property type="entry name" value="Subtilisin-like"/>
    <property type="match status" value="1"/>
</dbReference>
<dbReference type="GO" id="GO:0006508">
    <property type="term" value="P:proteolysis"/>
    <property type="evidence" value="ECO:0007669"/>
    <property type="project" value="InterPro"/>
</dbReference>
<comment type="caution">
    <text evidence="3">The sequence shown here is derived from an EMBL/GenBank/DDBJ whole genome shotgun (WGS) entry which is preliminary data.</text>
</comment>
<dbReference type="InterPro" id="IPR030400">
    <property type="entry name" value="Sedolisin_dom"/>
</dbReference>
<evidence type="ECO:0000313" key="3">
    <source>
        <dbReference type="EMBL" id="MBF4162221.1"/>
    </source>
</evidence>
<dbReference type="InterPro" id="IPR050819">
    <property type="entry name" value="Tripeptidyl-peptidase_I"/>
</dbReference>
<organism evidence="3 4">
    <name type="scientific">Nocardioides acrostichi</name>
    <dbReference type="NCBI Taxonomy" id="2784339"/>
    <lineage>
        <taxon>Bacteria</taxon>
        <taxon>Bacillati</taxon>
        <taxon>Actinomycetota</taxon>
        <taxon>Actinomycetes</taxon>
        <taxon>Propionibacteriales</taxon>
        <taxon>Nocardioidaceae</taxon>
        <taxon>Nocardioides</taxon>
    </lineage>
</organism>
<name>A0A930UY26_9ACTN</name>
<dbReference type="InterPro" id="IPR036852">
    <property type="entry name" value="Peptidase_S8/S53_dom_sf"/>
</dbReference>
<keyword evidence="1" id="KW-0732">Signal</keyword>
<dbReference type="Proteomes" id="UP000656804">
    <property type="component" value="Unassembled WGS sequence"/>
</dbReference>
<dbReference type="PANTHER" id="PTHR14218">
    <property type="entry name" value="PROTEASE S8 TRIPEPTIDYL PEPTIDASE I CLN2"/>
    <property type="match status" value="1"/>
</dbReference>
<evidence type="ECO:0000259" key="2">
    <source>
        <dbReference type="PROSITE" id="PS51695"/>
    </source>
</evidence>
<dbReference type="AlphaFoldDB" id="A0A930UY26"/>
<dbReference type="CDD" id="cd04056">
    <property type="entry name" value="Peptidases_S53"/>
    <property type="match status" value="1"/>
</dbReference>
<accession>A0A930UY26</accession>
<evidence type="ECO:0000313" key="4">
    <source>
        <dbReference type="Proteomes" id="UP000656804"/>
    </source>
</evidence>
<protein>
    <submittedName>
        <fullName evidence="3">S53 family peptidase</fullName>
    </submittedName>
</protein>
<reference evidence="3" key="1">
    <citation type="submission" date="2020-11" db="EMBL/GenBank/DDBJ databases">
        <title>Nocardioides sp. CBS4Y-1, whole genome shotgun sequence.</title>
        <authorList>
            <person name="Tuo L."/>
        </authorList>
    </citation>
    <scope>NUCLEOTIDE SEQUENCE</scope>
    <source>
        <strain evidence="3">CBS4Y-1</strain>
    </source>
</reference>
<feature type="signal peptide" evidence="1">
    <location>
        <begin position="1"/>
        <end position="21"/>
    </location>
</feature>
<dbReference type="GO" id="GO:0008240">
    <property type="term" value="F:tripeptidyl-peptidase activity"/>
    <property type="evidence" value="ECO:0007669"/>
    <property type="project" value="TreeGrafter"/>
</dbReference>
<proteinExistence type="predicted"/>
<dbReference type="PANTHER" id="PTHR14218:SF15">
    <property type="entry name" value="TRIPEPTIDYL-PEPTIDASE 1"/>
    <property type="match status" value="1"/>
</dbReference>
<dbReference type="EMBL" id="JADIVZ010000004">
    <property type="protein sequence ID" value="MBF4162221.1"/>
    <property type="molecule type" value="Genomic_DNA"/>
</dbReference>
<dbReference type="Gene3D" id="3.40.50.200">
    <property type="entry name" value="Peptidase S8/S53 domain"/>
    <property type="match status" value="1"/>
</dbReference>
<dbReference type="GO" id="GO:0004252">
    <property type="term" value="F:serine-type endopeptidase activity"/>
    <property type="evidence" value="ECO:0007669"/>
    <property type="project" value="InterPro"/>
</dbReference>
<dbReference type="PROSITE" id="PS51695">
    <property type="entry name" value="SEDOLISIN"/>
    <property type="match status" value="1"/>
</dbReference>
<feature type="chain" id="PRO_5038490117" evidence="1">
    <location>
        <begin position="22"/>
        <end position="412"/>
    </location>
</feature>
<feature type="domain" description="Peptidase S53" evidence="2">
    <location>
        <begin position="89"/>
        <end position="412"/>
    </location>
</feature>
<keyword evidence="4" id="KW-1185">Reference proteome</keyword>
<dbReference type="RefSeq" id="WP_194503460.1">
    <property type="nucleotide sequence ID" value="NZ_JADIVZ010000004.1"/>
</dbReference>
<sequence length="412" mass="40794">MKKSVLLSFAASAALATSALAGVVGSPAASAAPAAVASSASPTGQMHSQRLCSSAAAAKQSVATAACGAKIVVNGKGNRLASTTPPSTGLTPAGLQDAYKLTGLTSGGRTVAIVDAYGYPNLERDLATYRSQFGLPACTTANGCLKIVDQNGGTSYPRTDVGWGGEQALDVDAVSAACPDCKIVVVQAKTASFANLGTAVQTAAKQSGVVAISNSYGGGDAADTTYGKYYDFPGIAVTASTGDNGYQGGSYPASSAYVTAVGGTSLVKASNTRGWSESVWDGAGSGCSTYNTALAAASSYDTGCSKRAMADVSAAADPSNGGLAVYYPTSRNASTWGQIGGTSESSPIIASVYALSGNTSGYANAIPYANSGQLFDVTSGSNGTCPTTQWCNARAGWDGPTGLGTPNGVGAF</sequence>
<gene>
    <name evidence="3" type="ORF">ISG29_10995</name>
</gene>